<organism evidence="5 6">
    <name type="scientific">Roseateles depolymerans</name>
    <dbReference type="NCBI Taxonomy" id="76731"/>
    <lineage>
        <taxon>Bacteria</taxon>
        <taxon>Pseudomonadati</taxon>
        <taxon>Pseudomonadota</taxon>
        <taxon>Betaproteobacteria</taxon>
        <taxon>Burkholderiales</taxon>
        <taxon>Sphaerotilaceae</taxon>
        <taxon>Roseateles</taxon>
    </lineage>
</organism>
<dbReference type="EC" id="6.3.3.2" evidence="4"/>
<dbReference type="STRING" id="76731.RD2015_647"/>
<dbReference type="PANTHER" id="PTHR23407">
    <property type="entry name" value="ATPASE INHIBITOR/5-FORMYLTETRAHYDROFOLATE CYCLO-LIGASE"/>
    <property type="match status" value="1"/>
</dbReference>
<sequence length="198" mass="22172">MNASPTDNTWPHERNELRRALRARRQEWWASPDARLAENRLGEQLQGLLQQLEPMSLGLYWALDGEFNAADWALAHKLDATLQLALPFARKAGPNQGPASMSFHRWDGSAPTRRDECDIPTANGAVMVPEVLLVPCLGFTREGYRLGYGGGYFDRWLEEHPGVTTIGLGWACCEVPFEVQPHDQPLTIVLTEIEIIAP</sequence>
<dbReference type="RefSeq" id="WP_058933670.1">
    <property type="nucleotide sequence ID" value="NZ_CP013729.1"/>
</dbReference>
<dbReference type="OrthoDB" id="9801938at2"/>
<dbReference type="AlphaFoldDB" id="A0A0U3C8Q4"/>
<dbReference type="GO" id="GO:0005524">
    <property type="term" value="F:ATP binding"/>
    <property type="evidence" value="ECO:0007669"/>
    <property type="project" value="UniProtKB-KW"/>
</dbReference>
<dbReference type="InterPro" id="IPR002698">
    <property type="entry name" value="FTHF_cligase"/>
</dbReference>
<keyword evidence="3 4" id="KW-0067">ATP-binding</keyword>
<evidence type="ECO:0000313" key="5">
    <source>
        <dbReference type="EMBL" id="ALV05144.1"/>
    </source>
</evidence>
<dbReference type="Pfam" id="PF01812">
    <property type="entry name" value="5-FTHF_cyc-lig"/>
    <property type="match status" value="1"/>
</dbReference>
<dbReference type="PANTHER" id="PTHR23407:SF1">
    <property type="entry name" value="5-FORMYLTETRAHYDROFOLATE CYCLO-LIGASE"/>
    <property type="match status" value="1"/>
</dbReference>
<evidence type="ECO:0000313" key="6">
    <source>
        <dbReference type="Proteomes" id="UP000060699"/>
    </source>
</evidence>
<dbReference type="NCBIfam" id="TIGR02727">
    <property type="entry name" value="MTHFS_bact"/>
    <property type="match status" value="1"/>
</dbReference>
<dbReference type="InterPro" id="IPR037171">
    <property type="entry name" value="NagB/RpiA_transferase-like"/>
</dbReference>
<evidence type="ECO:0000256" key="4">
    <source>
        <dbReference type="RuleBase" id="RU361279"/>
    </source>
</evidence>
<dbReference type="GO" id="GO:0046872">
    <property type="term" value="F:metal ion binding"/>
    <property type="evidence" value="ECO:0007669"/>
    <property type="project" value="UniProtKB-KW"/>
</dbReference>
<dbReference type="PATRIC" id="fig|76731.3.peg.658"/>
<comment type="similarity">
    <text evidence="1 4">Belongs to the 5-formyltetrahydrofolate cyclo-ligase family.</text>
</comment>
<dbReference type="Proteomes" id="UP000060699">
    <property type="component" value="Chromosome"/>
</dbReference>
<evidence type="ECO:0000256" key="3">
    <source>
        <dbReference type="ARBA" id="ARBA00022840"/>
    </source>
</evidence>
<dbReference type="EMBL" id="CP013729">
    <property type="protein sequence ID" value="ALV05144.1"/>
    <property type="molecule type" value="Genomic_DNA"/>
</dbReference>
<dbReference type="GO" id="GO:0009396">
    <property type="term" value="P:folic acid-containing compound biosynthetic process"/>
    <property type="evidence" value="ECO:0007669"/>
    <property type="project" value="TreeGrafter"/>
</dbReference>
<evidence type="ECO:0000256" key="2">
    <source>
        <dbReference type="ARBA" id="ARBA00022741"/>
    </source>
</evidence>
<keyword evidence="2 4" id="KW-0547">Nucleotide-binding</keyword>
<dbReference type="PIRSF" id="PIRSF006806">
    <property type="entry name" value="FTHF_cligase"/>
    <property type="match status" value="1"/>
</dbReference>
<keyword evidence="4" id="KW-0479">Metal-binding</keyword>
<dbReference type="KEGG" id="rdp:RD2015_647"/>
<dbReference type="GO" id="GO:0030272">
    <property type="term" value="F:5-formyltetrahydrofolate cyclo-ligase activity"/>
    <property type="evidence" value="ECO:0007669"/>
    <property type="project" value="UniProtKB-EC"/>
</dbReference>
<protein>
    <recommendedName>
        <fullName evidence="4">5-formyltetrahydrofolate cyclo-ligase</fullName>
        <ecNumber evidence="4">6.3.3.2</ecNumber>
    </recommendedName>
</protein>
<gene>
    <name evidence="5" type="ORF">RD2015_647</name>
</gene>
<comment type="catalytic activity">
    <reaction evidence="4">
        <text>(6S)-5-formyl-5,6,7,8-tetrahydrofolate + ATP = (6R)-5,10-methenyltetrahydrofolate + ADP + phosphate</text>
        <dbReference type="Rhea" id="RHEA:10488"/>
        <dbReference type="ChEBI" id="CHEBI:30616"/>
        <dbReference type="ChEBI" id="CHEBI:43474"/>
        <dbReference type="ChEBI" id="CHEBI:57455"/>
        <dbReference type="ChEBI" id="CHEBI:57457"/>
        <dbReference type="ChEBI" id="CHEBI:456216"/>
        <dbReference type="EC" id="6.3.3.2"/>
    </reaction>
</comment>
<proteinExistence type="inferred from homology"/>
<dbReference type="Gene3D" id="3.40.50.10420">
    <property type="entry name" value="NagB/RpiA/CoA transferase-like"/>
    <property type="match status" value="1"/>
</dbReference>
<dbReference type="SUPFAM" id="SSF100950">
    <property type="entry name" value="NagB/RpiA/CoA transferase-like"/>
    <property type="match status" value="1"/>
</dbReference>
<dbReference type="GO" id="GO:0035999">
    <property type="term" value="P:tetrahydrofolate interconversion"/>
    <property type="evidence" value="ECO:0007669"/>
    <property type="project" value="TreeGrafter"/>
</dbReference>
<name>A0A0U3C8Q4_9BURK</name>
<keyword evidence="4" id="KW-0460">Magnesium</keyword>
<reference evidence="5 6" key="1">
    <citation type="submission" date="2015-12" db="EMBL/GenBank/DDBJ databases">
        <title>Complete genome of Roseateles depolymerans KCTC 42856.</title>
        <authorList>
            <person name="Kim K.M."/>
        </authorList>
    </citation>
    <scope>NUCLEOTIDE SEQUENCE [LARGE SCALE GENOMIC DNA]</scope>
    <source>
        <strain evidence="5 6">KCTC 42856</strain>
    </source>
</reference>
<dbReference type="InterPro" id="IPR024185">
    <property type="entry name" value="FTHF_cligase-like_sf"/>
</dbReference>
<comment type="cofactor">
    <cofactor evidence="4">
        <name>Mg(2+)</name>
        <dbReference type="ChEBI" id="CHEBI:18420"/>
    </cofactor>
</comment>
<evidence type="ECO:0000256" key="1">
    <source>
        <dbReference type="ARBA" id="ARBA00010638"/>
    </source>
</evidence>
<accession>A0A0U3C8Q4</accession>
<keyword evidence="6" id="KW-1185">Reference proteome</keyword>